<feature type="transmembrane region" description="Helical" evidence="2">
    <location>
        <begin position="48"/>
        <end position="70"/>
    </location>
</feature>
<sequence>MDQRKPTYNPEEFPDIPSLENQGWEAMRQMLDVHLPQQEEDKRRVIPIYWRWMAAAVVLLLLGTLGYFYLNNSKSTDIGNGIVKNSEPSPNGNHIKDSNTALAVTSDDKGGKNGKDSSNKIPAGQTVNKDFDAIAAGTSSNEKKHGGNATRSNQNDLLASRNKIEIRDKNVFSNNENSNSITTSENSVASRKVDNGKIALTNSDKIATSISGKNSVAVLGNNSELNTSSRKMEMDVKGLNDNQTLAKNNITDKENVEGRSEFRKRLNQALVDDFKSDSTKQADIAKAKKNVSDSQLTARRKEQLAQFFEEKEKEEKASSKVKPKVDLAVLVNRNMTDKNTNQSGNSLYNMPIYPALNASVKLSDKVGFTTGVGTAAPGNFTNTSISGPVSMASPAYNSYVSSITQPTQSNDKAFLTSNSLTAKEVALTSQSSSTVQQAYYWQIPLMFDYYMAQSKLKLSGGTDFSIIQKVLVGNSYSSQLMDGSAYNNSGGVYQLRNFDPRLSVGAQYRVNQFLFGARFSRSFQPAIQYNGAATNGGNNQVFNFSIGYSFFK</sequence>
<reference evidence="3 4" key="1">
    <citation type="submission" date="2017-11" db="EMBL/GenBank/DDBJ databases">
        <title>Infants hospitalized years apart are colonized by the same room-sourced microbial strains.</title>
        <authorList>
            <person name="Brooks B."/>
            <person name="Olm M.R."/>
            <person name="Firek B.A."/>
            <person name="Baker R."/>
            <person name="Thomas B.C."/>
            <person name="Morowitz M.J."/>
            <person name="Banfield J.F."/>
        </authorList>
    </citation>
    <scope>NUCLEOTIDE SEQUENCE [LARGE SCALE GENOMIC DNA]</scope>
    <source>
        <strain evidence="3">S2_009_000_R2_76</strain>
    </source>
</reference>
<feature type="compositionally biased region" description="Basic and acidic residues" evidence="1">
    <location>
        <begin position="106"/>
        <end position="118"/>
    </location>
</feature>
<accession>A0A2W5EZQ7</accession>
<keyword evidence="2" id="KW-1133">Transmembrane helix</keyword>
<comment type="caution">
    <text evidence="3">The sequence shown here is derived from an EMBL/GenBank/DDBJ whole genome shotgun (WGS) entry which is preliminary data.</text>
</comment>
<keyword evidence="2" id="KW-0472">Membrane</keyword>
<evidence type="ECO:0008006" key="5">
    <source>
        <dbReference type="Google" id="ProtNLM"/>
    </source>
</evidence>
<protein>
    <recommendedName>
        <fullName evidence="5">Outer membrane protein beta-barrel domain-containing protein</fullName>
    </recommendedName>
</protein>
<evidence type="ECO:0000313" key="4">
    <source>
        <dbReference type="Proteomes" id="UP000249645"/>
    </source>
</evidence>
<name>A0A2W5EZQ7_9SPHI</name>
<dbReference type="EMBL" id="QFOI01000205">
    <property type="protein sequence ID" value="PZP47047.1"/>
    <property type="molecule type" value="Genomic_DNA"/>
</dbReference>
<gene>
    <name evidence="3" type="ORF">DI598_11490</name>
</gene>
<evidence type="ECO:0000313" key="3">
    <source>
        <dbReference type="EMBL" id="PZP47047.1"/>
    </source>
</evidence>
<proteinExistence type="predicted"/>
<evidence type="ECO:0000256" key="1">
    <source>
        <dbReference type="SAM" id="MobiDB-lite"/>
    </source>
</evidence>
<dbReference type="Proteomes" id="UP000249645">
    <property type="component" value="Unassembled WGS sequence"/>
</dbReference>
<feature type="compositionally biased region" description="Low complexity" evidence="1">
    <location>
        <begin position="173"/>
        <end position="187"/>
    </location>
</feature>
<organism evidence="3 4">
    <name type="scientific">Pseudopedobacter saltans</name>
    <dbReference type="NCBI Taxonomy" id="151895"/>
    <lineage>
        <taxon>Bacteria</taxon>
        <taxon>Pseudomonadati</taxon>
        <taxon>Bacteroidota</taxon>
        <taxon>Sphingobacteriia</taxon>
        <taxon>Sphingobacteriales</taxon>
        <taxon>Sphingobacteriaceae</taxon>
        <taxon>Pseudopedobacter</taxon>
    </lineage>
</organism>
<dbReference type="AlphaFoldDB" id="A0A2W5EZQ7"/>
<feature type="region of interest" description="Disordered" evidence="1">
    <location>
        <begin position="104"/>
        <end position="190"/>
    </location>
</feature>
<evidence type="ECO:0000256" key="2">
    <source>
        <dbReference type="SAM" id="Phobius"/>
    </source>
</evidence>
<keyword evidence="2" id="KW-0812">Transmembrane</keyword>